<sequence>MDRRGFLLGLAGVAGAGAAASLMLSPAQATVLGRLRDLPPAARPPMPSEPDADLDTLAENGEGAAGMTPDGTPVDSVQYWRRPPRRRRRVCGWRRNRWGRPIRRCWYVWR</sequence>
<evidence type="ECO:0000313" key="2">
    <source>
        <dbReference type="EMBL" id="MCK0206761.1"/>
    </source>
</evidence>
<evidence type="ECO:0000256" key="1">
    <source>
        <dbReference type="SAM" id="MobiDB-lite"/>
    </source>
</evidence>
<evidence type="ECO:0008006" key="4">
    <source>
        <dbReference type="Google" id="ProtNLM"/>
    </source>
</evidence>
<name>A0ABT0DHK5_9HYPH</name>
<reference evidence="3" key="1">
    <citation type="submission" date="2023-07" db="EMBL/GenBank/DDBJ databases">
        <title>Ancylobacter moscoviensis sp. nov., facultatively methylotrophic bacteria from activated sludge and the reclassification of Starkeya novella (Starkey 1934) Kelly et al. 2000 as Ancylobacter novellus comb. nov., Starkeya koreensis Im et al. 2006 as Ancylobacter koreensis comb.nov., Angulomicrobium tetraedrale Vasil'eva et al. 1986 as Ancylobacter tetraedralis comb. nov., Angulomicrobium amanitiforme Fritz et al. 2004 as Ancylobacter amanitiformis comb. nov. and Methylorhabdus multivorans Doronina et al. 1996 as Ancylobacter multivorans comb. nov. and emended description of the genus Ancylobacter.</title>
        <authorList>
            <person name="Doronina N."/>
            <person name="Chemodurova A."/>
            <person name="Grouzdev D."/>
            <person name="Koziaeva V."/>
            <person name="Shi W."/>
            <person name="Wu L."/>
            <person name="Kaparullina E."/>
        </authorList>
    </citation>
    <scope>NUCLEOTIDE SEQUENCE [LARGE SCALE GENOMIC DNA]</scope>
    <source>
        <strain evidence="3">Jip08</strain>
    </source>
</reference>
<keyword evidence="3" id="KW-1185">Reference proteome</keyword>
<gene>
    <name evidence="2" type="ORF">MWN33_01810</name>
</gene>
<organism evidence="2 3">
    <name type="scientific">Ancylobacter koreensis</name>
    <dbReference type="NCBI Taxonomy" id="266121"/>
    <lineage>
        <taxon>Bacteria</taxon>
        <taxon>Pseudomonadati</taxon>
        <taxon>Pseudomonadota</taxon>
        <taxon>Alphaproteobacteria</taxon>
        <taxon>Hyphomicrobiales</taxon>
        <taxon>Xanthobacteraceae</taxon>
        <taxon>Ancylobacter</taxon>
    </lineage>
</organism>
<comment type="caution">
    <text evidence="2">The sequence shown here is derived from an EMBL/GenBank/DDBJ whole genome shotgun (WGS) entry which is preliminary data.</text>
</comment>
<dbReference type="PROSITE" id="PS51318">
    <property type="entry name" value="TAT"/>
    <property type="match status" value="1"/>
</dbReference>
<evidence type="ECO:0000313" key="3">
    <source>
        <dbReference type="Proteomes" id="UP001202867"/>
    </source>
</evidence>
<dbReference type="InterPro" id="IPR006311">
    <property type="entry name" value="TAT_signal"/>
</dbReference>
<dbReference type="Proteomes" id="UP001202867">
    <property type="component" value="Unassembled WGS sequence"/>
</dbReference>
<accession>A0ABT0DHK5</accession>
<dbReference type="RefSeq" id="WP_247198358.1">
    <property type="nucleotide sequence ID" value="NZ_JALKCG010000001.1"/>
</dbReference>
<feature type="region of interest" description="Disordered" evidence="1">
    <location>
        <begin position="37"/>
        <end position="79"/>
    </location>
</feature>
<proteinExistence type="predicted"/>
<dbReference type="EMBL" id="JALKCG010000001">
    <property type="protein sequence ID" value="MCK0206761.1"/>
    <property type="molecule type" value="Genomic_DNA"/>
</dbReference>
<protein>
    <recommendedName>
        <fullName evidence="4">Tat (Twin-arginine translocation) pathway signal sequence</fullName>
    </recommendedName>
</protein>